<name>K1PF41_MAGGI</name>
<dbReference type="AlphaFoldDB" id="K1PF41"/>
<organism evidence="1">
    <name type="scientific">Magallana gigas</name>
    <name type="common">Pacific oyster</name>
    <name type="synonym">Crassostrea gigas</name>
    <dbReference type="NCBI Taxonomy" id="29159"/>
    <lineage>
        <taxon>Eukaryota</taxon>
        <taxon>Metazoa</taxon>
        <taxon>Spiralia</taxon>
        <taxon>Lophotrochozoa</taxon>
        <taxon>Mollusca</taxon>
        <taxon>Bivalvia</taxon>
        <taxon>Autobranchia</taxon>
        <taxon>Pteriomorphia</taxon>
        <taxon>Ostreida</taxon>
        <taxon>Ostreoidea</taxon>
        <taxon>Ostreidae</taxon>
        <taxon>Magallana</taxon>
    </lineage>
</organism>
<dbReference type="HOGENOM" id="CLU_693081_0_0_1"/>
<reference evidence="1" key="1">
    <citation type="journal article" date="2012" name="Nature">
        <title>The oyster genome reveals stress adaptation and complexity of shell formation.</title>
        <authorList>
            <person name="Zhang G."/>
            <person name="Fang X."/>
            <person name="Guo X."/>
            <person name="Li L."/>
            <person name="Luo R."/>
            <person name="Xu F."/>
            <person name="Yang P."/>
            <person name="Zhang L."/>
            <person name="Wang X."/>
            <person name="Qi H."/>
            <person name="Xiong Z."/>
            <person name="Que H."/>
            <person name="Xie Y."/>
            <person name="Holland P.W."/>
            <person name="Paps J."/>
            <person name="Zhu Y."/>
            <person name="Wu F."/>
            <person name="Chen Y."/>
            <person name="Wang J."/>
            <person name="Peng C."/>
            <person name="Meng J."/>
            <person name="Yang L."/>
            <person name="Liu J."/>
            <person name="Wen B."/>
            <person name="Zhang N."/>
            <person name="Huang Z."/>
            <person name="Zhu Q."/>
            <person name="Feng Y."/>
            <person name="Mount A."/>
            <person name="Hedgecock D."/>
            <person name="Xu Z."/>
            <person name="Liu Y."/>
            <person name="Domazet-Loso T."/>
            <person name="Du Y."/>
            <person name="Sun X."/>
            <person name="Zhang S."/>
            <person name="Liu B."/>
            <person name="Cheng P."/>
            <person name="Jiang X."/>
            <person name="Li J."/>
            <person name="Fan D."/>
            <person name="Wang W."/>
            <person name="Fu W."/>
            <person name="Wang T."/>
            <person name="Wang B."/>
            <person name="Zhang J."/>
            <person name="Peng Z."/>
            <person name="Li Y."/>
            <person name="Li N."/>
            <person name="Wang J."/>
            <person name="Chen M."/>
            <person name="He Y."/>
            <person name="Tan F."/>
            <person name="Song X."/>
            <person name="Zheng Q."/>
            <person name="Huang R."/>
            <person name="Yang H."/>
            <person name="Du X."/>
            <person name="Chen L."/>
            <person name="Yang M."/>
            <person name="Gaffney P.M."/>
            <person name="Wang S."/>
            <person name="Luo L."/>
            <person name="She Z."/>
            <person name="Ming Y."/>
            <person name="Huang W."/>
            <person name="Zhang S."/>
            <person name="Huang B."/>
            <person name="Zhang Y."/>
            <person name="Qu T."/>
            <person name="Ni P."/>
            <person name="Miao G."/>
            <person name="Wang J."/>
            <person name="Wang Q."/>
            <person name="Steinberg C.E."/>
            <person name="Wang H."/>
            <person name="Li N."/>
            <person name="Qian L."/>
            <person name="Zhang G."/>
            <person name="Li Y."/>
            <person name="Yang H."/>
            <person name="Liu X."/>
            <person name="Wang J."/>
            <person name="Yin Y."/>
            <person name="Wang J."/>
        </authorList>
    </citation>
    <scope>NUCLEOTIDE SEQUENCE [LARGE SCALE GENOMIC DNA]</scope>
    <source>
        <strain evidence="1">05x7-T-G4-1.051#20</strain>
    </source>
</reference>
<sequence length="398" mass="45397">MWVGIVHYTLHPMIFEFTKSCDEDSARAAGTFTGHKIVVTPSWWTFLKNRVCGTYNHLVLIHSNRCFISALCHLHVSNNDGVADCTGTRKPCVWVFTPSAVIRAVFVHSCTQKIYPQELESLARRFGTPCYGGGEPGIIFPSFNEIHENIDKLENSVKTSFKYFAKEDDKECWSCFSNIMMPMYNIRVSDSLIVCFDRAAMEYTGAEWEFGNFQMNPNDEVPTEISNSDEELLNSFDPTVPELKKMEKEVKKPAYSELPQPETPVEDIKNRRFKNVTEEQLKNYHDSHQSSSTKKNTVWGMKIFQDWNMETYGEYLDTYIVSAVSLGEILMKFYCEAVPQKKAGGNASTDEILDDWKMLDFVIFAVTFVVALLIAVIYLYPGSKRITTIPGPDPTTKE</sequence>
<protein>
    <submittedName>
        <fullName evidence="1">Cytochrome P450 20A1</fullName>
    </submittedName>
</protein>
<dbReference type="EMBL" id="JH815817">
    <property type="protein sequence ID" value="EKC22477.1"/>
    <property type="molecule type" value="Genomic_DNA"/>
</dbReference>
<dbReference type="InParanoid" id="K1PF41"/>
<gene>
    <name evidence="1" type="ORF">CGI_10002182</name>
</gene>
<accession>K1PF41</accession>
<evidence type="ECO:0000313" key="1">
    <source>
        <dbReference type="EMBL" id="EKC22477.1"/>
    </source>
</evidence>
<proteinExistence type="predicted"/>